<evidence type="ECO:0000313" key="3">
    <source>
        <dbReference type="EMBL" id="MFC5861108.1"/>
    </source>
</evidence>
<dbReference type="RefSeq" id="WP_263334414.1">
    <property type="nucleotide sequence ID" value="NZ_JAGSYH010000002.1"/>
</dbReference>
<accession>A0ABW1EAM1</accession>
<evidence type="ECO:0000313" key="4">
    <source>
        <dbReference type="Proteomes" id="UP001596091"/>
    </source>
</evidence>
<feature type="domain" description="Acb2/Tad1 hairpin" evidence="2">
    <location>
        <begin position="4"/>
        <end position="66"/>
    </location>
</feature>
<protein>
    <recommendedName>
        <fullName evidence="2">Acb2/Tad1 hairpin domain-containing protein</fullName>
    </recommendedName>
</protein>
<name>A0ABW1EAM1_9BACT</name>
<reference evidence="4" key="1">
    <citation type="journal article" date="2019" name="Int. J. Syst. Evol. Microbiol.">
        <title>The Global Catalogue of Microorganisms (GCM) 10K type strain sequencing project: providing services to taxonomists for standard genome sequencing and annotation.</title>
        <authorList>
            <consortium name="The Broad Institute Genomics Platform"/>
            <consortium name="The Broad Institute Genome Sequencing Center for Infectious Disease"/>
            <person name="Wu L."/>
            <person name="Ma J."/>
        </authorList>
    </citation>
    <scope>NUCLEOTIDE SEQUENCE [LARGE SCALE GENOMIC DNA]</scope>
    <source>
        <strain evidence="4">JCM 4087</strain>
    </source>
</reference>
<evidence type="ECO:0000256" key="1">
    <source>
        <dbReference type="ARBA" id="ARBA00022741"/>
    </source>
</evidence>
<evidence type="ECO:0000259" key="2">
    <source>
        <dbReference type="Pfam" id="PF24729"/>
    </source>
</evidence>
<sequence length="70" mass="7767">MTQDQLDNWFSYHAPEGDDLERYAKLRSAGKVFAETINECCPESADKTAAVRKVREAVMTANASIACRGK</sequence>
<keyword evidence="1" id="KW-0547">Nucleotide-binding</keyword>
<proteinExistence type="predicted"/>
<dbReference type="Pfam" id="PF24729">
    <property type="entry name" value="Acb2_Tad1_hairpin"/>
    <property type="match status" value="1"/>
</dbReference>
<gene>
    <name evidence="3" type="ORF">ACFPT7_02255</name>
</gene>
<dbReference type="EMBL" id="JBHSPH010000001">
    <property type="protein sequence ID" value="MFC5861108.1"/>
    <property type="molecule type" value="Genomic_DNA"/>
</dbReference>
<keyword evidence="4" id="KW-1185">Reference proteome</keyword>
<comment type="caution">
    <text evidence="3">The sequence shown here is derived from an EMBL/GenBank/DDBJ whole genome shotgun (WGS) entry which is preliminary data.</text>
</comment>
<organism evidence="3 4">
    <name type="scientific">Acidicapsa dinghuensis</name>
    <dbReference type="NCBI Taxonomy" id="2218256"/>
    <lineage>
        <taxon>Bacteria</taxon>
        <taxon>Pseudomonadati</taxon>
        <taxon>Acidobacteriota</taxon>
        <taxon>Terriglobia</taxon>
        <taxon>Terriglobales</taxon>
        <taxon>Acidobacteriaceae</taxon>
        <taxon>Acidicapsa</taxon>
    </lineage>
</organism>
<dbReference type="Proteomes" id="UP001596091">
    <property type="component" value="Unassembled WGS sequence"/>
</dbReference>
<dbReference type="InterPro" id="IPR056098">
    <property type="entry name" value="Acb2/Tad1_hairpin"/>
</dbReference>